<protein>
    <submittedName>
        <fullName evidence="3">Integrase</fullName>
    </submittedName>
</protein>
<dbReference type="Pfam" id="PF13009">
    <property type="entry name" value="Integrase_2"/>
    <property type="match status" value="1"/>
</dbReference>
<dbReference type="Gene3D" id="1.10.443.10">
    <property type="entry name" value="Intergrase catalytic core"/>
    <property type="match status" value="1"/>
</dbReference>
<feature type="coiled-coil region" evidence="2">
    <location>
        <begin position="1422"/>
        <end position="1449"/>
    </location>
</feature>
<dbReference type="RefSeq" id="WP_213160142.1">
    <property type="nucleotide sequence ID" value="NZ_CP031775.2"/>
</dbReference>
<dbReference type="GO" id="GO:0006310">
    <property type="term" value="P:DNA recombination"/>
    <property type="evidence" value="ECO:0007669"/>
    <property type="project" value="UniProtKB-KW"/>
</dbReference>
<evidence type="ECO:0000256" key="2">
    <source>
        <dbReference type="SAM" id="Coils"/>
    </source>
</evidence>
<dbReference type="GO" id="GO:0015074">
    <property type="term" value="P:DNA integration"/>
    <property type="evidence" value="ECO:0007669"/>
    <property type="project" value="InterPro"/>
</dbReference>
<name>A0A8A7QVJ4_9GAMM</name>
<dbReference type="EMBL" id="CP031775">
    <property type="protein sequence ID" value="QTM65125.1"/>
    <property type="molecule type" value="Genomic_DNA"/>
</dbReference>
<dbReference type="Proteomes" id="UP000321124">
    <property type="component" value="Chromosome"/>
</dbReference>
<evidence type="ECO:0000313" key="3">
    <source>
        <dbReference type="EMBL" id="QTM65125.1"/>
    </source>
</evidence>
<keyword evidence="1" id="KW-0233">DNA recombination</keyword>
<evidence type="ECO:0000313" key="4">
    <source>
        <dbReference type="Proteomes" id="UP000321124"/>
    </source>
</evidence>
<dbReference type="Pfam" id="PF14882">
    <property type="entry name" value="INT_rpt"/>
    <property type="match status" value="12"/>
</dbReference>
<keyword evidence="2" id="KW-0175">Coiled coil</keyword>
<reference evidence="3 4" key="1">
    <citation type="journal article" date="2019" name="Ecotoxicol. Environ. Saf.">
        <title>Microbial characterization of heavy metal resistant bacterial strains isolated from an electroplating wastewater treatment plant.</title>
        <authorList>
            <person name="Cai X."/>
            <person name="Zheng X."/>
            <person name="Zhang D."/>
            <person name="Iqbal W."/>
            <person name="Liu C."/>
            <person name="Yang B."/>
            <person name="Zhao X."/>
            <person name="Lu X."/>
            <person name="Mao Y."/>
        </authorList>
    </citation>
    <scope>NUCLEOTIDE SEQUENCE [LARGE SCALE GENOMIC DNA]</scope>
    <source>
        <strain evidence="3 4">Ni1-3</strain>
    </source>
</reference>
<dbReference type="InterPro" id="IPR024965">
    <property type="entry name" value="Putative_integrase"/>
</dbReference>
<dbReference type="InterPro" id="IPR013762">
    <property type="entry name" value="Integrase-like_cat_sf"/>
</dbReference>
<dbReference type="SUPFAM" id="SSF56349">
    <property type="entry name" value="DNA breaking-rejoining enzymes"/>
    <property type="match status" value="1"/>
</dbReference>
<dbReference type="InterPro" id="IPR028229">
    <property type="entry name" value="Integrase_rpt"/>
</dbReference>
<organism evidence="3 4">
    <name type="scientific">Shewanella decolorationis</name>
    <dbReference type="NCBI Taxonomy" id="256839"/>
    <lineage>
        <taxon>Bacteria</taxon>
        <taxon>Pseudomonadati</taxon>
        <taxon>Pseudomonadota</taxon>
        <taxon>Gammaproteobacteria</taxon>
        <taxon>Alteromonadales</taxon>
        <taxon>Shewanellaceae</taxon>
        <taxon>Shewanella</taxon>
    </lineage>
</organism>
<dbReference type="KEGG" id="sdeo:D0436_21080"/>
<sequence length="1611" mass="186821">MKKCFYATYAEAQQATQALGITTQREYLQRYREDPRLPSNPNATYAADWQSWPQFLGKEVKNFYNTCAEAQHATQALGITAQPEYKQRYREDPRLPNTPDKFYAADWQSWPQFLGKEVKNFYNTCAEAQHATQALGIKTQQEYKQRYREDPRLPSNPNATYAAEWQSWPQFLGKEVKNFYNTFAEAQQATQALDITSSEEYLLRYRENPRLPSNPPATYAADWQSWPQFLGKEVKNFYASLAEAQLASRALGITSRRVYLQRYREDPRLPSNPPATYAADWQSWAQFLQTADKFYPTYAEAQQATLALGITSRRVYQPRYREDPRLPSTPDKFYAADWQSWAQFLQTADKFYPTYAEAQLATLALGITTLQEYKRRYREDPRLPYSPDEIYAANWQSWPQFLGKEVKNFYNTFAEAQQATQALGITSRSEYKQRYREDPRLPNHPDATYAADWQSWPQFLGKEVKNFYNTCAEAQQATQALGITTQAEYKQRYREDPRLPSTPDKFYAADWQSWAQFLQTADKFYPTYAEAQLATLALGITSRLVYLQRYREDPRLPSAPDKFYAADWQSWAQFLQTADKFYPTCAEAQQATQALGITTQRDYKRRYREDPRLPYSPDEIYAANWQSWPQFLGKEVKNFYNTCAEAQHATQALGITTQSEYQQRYREDPRLPSSPDKIYAADWQSWTAFLLPNRIDTLRALKIACKVLGIRDSLQYRQIQKEYSQLPSKPDKKFKDWIDWYDLLEIPKPYELHELKKIVRSHKCTSIADYKKLRSTLNDPKMPASPIDYYKDKGWTNTFDFFGVKRPYQVRYFEPEWKPWGDLITEFLKTAKGGDTKVKDLCEFVREYIEPNKFEISPLDYLTRGKTNIQPMLELFELVPITRKKKWLFSINEFLDWLIVKFLTIEDEDTGEVSRIKGAKNPFSHINFDDEQIPVSLNETNKLALPYQFVKSAREWIFPQTQFEKISYSELLHLHKFQADWVPIDESIEIDPSDPDCVTKVEGGKTYLWLPIYWTYTYALMQLPARGRQIVYCDSGEADAEVPNFQTGKITWSPNRSKLAGLTTRQSMINKTRDGDFGVYYTSNKTSFDGKGYAIPFMPIELAYWLIKLRKWQEKYNPIEKPTEWLECTRTNLNELQRKQKGRNCFLFRDFKEIEPGTFGGRLASRLAAALFFSSDDQLVSASYEGQNHQECASKLKQQQSIALKPFKSAYTPHAMRVSLINAYAYEFGMPMEVIMKLVGHSSIIMSIYYIKSDKTGANIREKVTLGEKNALNKATETLKSFIESQRIEECKSQLVANNAEFLSTIDNTRPASSYLFRDFGICPVGGGFCNEGGAAVAMKANIYHPVTAGYLGEQNCIQCRFFITGIGFMMGLVALFNEISLAVHTQSLRYSLLGNELNDTANKIDILSHKIYEHKLQNSQTSNLEIEKLKLQSERRKLNSEIEVKAKKMDLYSSDMNAINKHLFDCQSIINQHLSTEDPKLQLIVPKNFSVNCRIDEVSGFQQLSEVCENAELYHSCTDEQAVIRRSQSLDKMLMKNGIGPQLLHLNETEQLIVGNQMTQLMLTRLKSWEKIDRLIDGDLVLNDFDDSERISKNELKQLFMGATPLKLVD</sequence>
<accession>A0A8A7QVJ4</accession>
<dbReference type="InterPro" id="IPR011010">
    <property type="entry name" value="DNA_brk_join_enz"/>
</dbReference>
<proteinExistence type="predicted"/>
<evidence type="ECO:0000256" key="1">
    <source>
        <dbReference type="ARBA" id="ARBA00023172"/>
    </source>
</evidence>
<gene>
    <name evidence="3" type="ORF">D0436_21080</name>
</gene>
<dbReference type="GO" id="GO:0003677">
    <property type="term" value="F:DNA binding"/>
    <property type="evidence" value="ECO:0007669"/>
    <property type="project" value="InterPro"/>
</dbReference>